<dbReference type="PROSITE" id="PS50109">
    <property type="entry name" value="HIS_KIN"/>
    <property type="match status" value="1"/>
</dbReference>
<evidence type="ECO:0000256" key="18">
    <source>
        <dbReference type="SAM" id="Phobius"/>
    </source>
</evidence>
<sequence>MFHRLLKTWAFQTFLIFVLYYLTGRLGLLLALPPGYASLVWPPFGISIAALLLFGVNRWPGVLIGAFLVNARHLESISNLLLPLGISAGNTLSVIIAALLIRRFLHFPKRFYLEREVILFLFLSGPVAALFSAGWGVGLLYFNDLLSQKNILMNWIHWFVGDAIGGLIFAPLALMFSTQSRRYWLKSVTKVLVPVCVAFALILSASQYLTHSEQEKQAGEFTRKAEFTFNVLEKDFNGNIDMLISLKSFFDSSTTVTRQEFREFATTLHSRRPEVQALAWIPYDRTQPEKFRIEYIEPSALNSKILGYDFGTHPDRNALLKKALDKKRIITSSPLELNEFNHPARGIYLFLAIGRPEGVLLEVLRLDGILRDLTDVLNDPSYRVLIEDVTNTSARELMVDTLTDTANDFHADFKWSSHLEVGDRQWEITVQQDTSLRQGSAFNAAVFLLTSLIFVFLICALLLTIANRIITVEEIVDEKTQHLIDLNVQLKKASETKSEFLANMSHEIRTPLNVIVGMSDLLEESPLNDDQKHYVEISKKAGHNLLSIINDILDISKIEAGLVTLEKTEVDLHSLVADITEMFELKAREKNLELTVYLSEDTHSIFMGDPTRIRQVLSNLISNSLKFTTDGSIRVELMKNQTELDGNLIFHVSDTGIGIPRDKIPQLFQPFTQADSTITRKFGGTGLGLSISKRLVKMMNGDITIESELHRGSRFSFSLELPWLRDVQEEMQSPSEDSGPASTGTPTTLEPLSILIVDDTDDNRLLIKAYLKNTPHQITEASNGRQALELAQKQRFDLILMDMQMPVMDGFTATQKIRKWEQEHKQPPTTIWALTAFALKNEIDRSLSVGCNLHLIKPLRKADLLNHIQKLSEERHQSR</sequence>
<feature type="transmembrane region" description="Helical" evidence="18">
    <location>
        <begin position="12"/>
        <end position="32"/>
    </location>
</feature>
<dbReference type="SMART" id="SM00448">
    <property type="entry name" value="REC"/>
    <property type="match status" value="1"/>
</dbReference>
<dbReference type="AlphaFoldDB" id="K7ZGH2"/>
<evidence type="ECO:0000256" key="5">
    <source>
        <dbReference type="ARBA" id="ARBA00022553"/>
    </source>
</evidence>
<keyword evidence="11 18" id="KW-1133">Transmembrane helix</keyword>
<feature type="compositionally biased region" description="Polar residues" evidence="17">
    <location>
        <begin position="730"/>
        <end position="747"/>
    </location>
</feature>
<feature type="domain" description="CHASE" evidence="21">
    <location>
        <begin position="287"/>
        <end position="353"/>
    </location>
</feature>
<dbReference type="InterPro" id="IPR036097">
    <property type="entry name" value="HisK_dim/P_sf"/>
</dbReference>
<accession>K7ZGH2</accession>
<feature type="region of interest" description="Disordered" evidence="17">
    <location>
        <begin position="728"/>
        <end position="747"/>
    </location>
</feature>
<protein>
    <recommendedName>
        <fullName evidence="15">Sensory/regulatory protein RpfC</fullName>
        <ecNumber evidence="3">2.7.13.3</ecNumber>
    </recommendedName>
</protein>
<comment type="subunit">
    <text evidence="14">At low DSF concentrations, interacts with RpfF.</text>
</comment>
<dbReference type="EMBL" id="CP002930">
    <property type="protein sequence ID" value="AFY02472.1"/>
    <property type="molecule type" value="Genomic_DNA"/>
</dbReference>
<dbReference type="EC" id="2.7.13.3" evidence="3"/>
<evidence type="ECO:0000256" key="7">
    <source>
        <dbReference type="ARBA" id="ARBA00022692"/>
    </source>
</evidence>
<dbReference type="STRING" id="1069642.Bdt_2791"/>
<reference evidence="22" key="1">
    <citation type="journal article" date="2012" name="BMC Genomics">
        <title>Genome analysis of a simultaneously predatory and prey-independent, novel Bdellovibrio bacteriovorus from the River Tiber, supports in silico predictions of both ancient and recent lateral gene transfer from diverse bacteria.</title>
        <authorList>
            <person name="Hobley L."/>
            <person name="Lerner T.R."/>
            <person name="Williams L.E."/>
            <person name="Lambert C."/>
            <person name="Till R."/>
            <person name="Milner D.S."/>
            <person name="Basford S.M."/>
            <person name="Capeness M.J."/>
            <person name="Fenton A.K."/>
            <person name="Atterbury R.J."/>
            <person name="Harris M.A."/>
            <person name="Sockett R.E."/>
        </authorList>
    </citation>
    <scope>NUCLEOTIDE SEQUENCE [LARGE SCALE GENOMIC DNA]</scope>
    <source>
        <strain evidence="22">Tiberius</strain>
    </source>
</reference>
<dbReference type="InterPro" id="IPR001789">
    <property type="entry name" value="Sig_transdc_resp-reg_receiver"/>
</dbReference>
<dbReference type="Gene3D" id="3.30.565.10">
    <property type="entry name" value="Histidine kinase-like ATPase, C-terminal domain"/>
    <property type="match status" value="1"/>
</dbReference>
<dbReference type="PRINTS" id="PR00344">
    <property type="entry name" value="BCTRLSENSOR"/>
</dbReference>
<evidence type="ECO:0000256" key="8">
    <source>
        <dbReference type="ARBA" id="ARBA00022741"/>
    </source>
</evidence>
<dbReference type="HOGENOM" id="CLU_000445_114_62_7"/>
<feature type="modified residue" description="4-aspartylphosphate" evidence="16">
    <location>
        <position position="802"/>
    </location>
</feature>
<dbReference type="InterPro" id="IPR036890">
    <property type="entry name" value="HATPase_C_sf"/>
</dbReference>
<dbReference type="InterPro" id="IPR003594">
    <property type="entry name" value="HATPase_dom"/>
</dbReference>
<dbReference type="Pfam" id="PF00512">
    <property type="entry name" value="HisKA"/>
    <property type="match status" value="1"/>
</dbReference>
<dbReference type="PATRIC" id="fig|1069642.3.peg.2762"/>
<dbReference type="Gene3D" id="3.40.50.2300">
    <property type="match status" value="1"/>
</dbReference>
<keyword evidence="5 16" id="KW-0597">Phosphoprotein</keyword>
<feature type="transmembrane region" description="Helical" evidence="18">
    <location>
        <begin position="80"/>
        <end position="105"/>
    </location>
</feature>
<dbReference type="CDD" id="cd00082">
    <property type="entry name" value="HisKA"/>
    <property type="match status" value="1"/>
</dbReference>
<dbReference type="GO" id="GO:0005886">
    <property type="term" value="C:plasma membrane"/>
    <property type="evidence" value="ECO:0007669"/>
    <property type="project" value="UniProtKB-SubCell"/>
</dbReference>
<dbReference type="GO" id="GO:0005524">
    <property type="term" value="F:ATP binding"/>
    <property type="evidence" value="ECO:0007669"/>
    <property type="project" value="UniProtKB-KW"/>
</dbReference>
<feature type="transmembrane region" description="Helical" evidence="18">
    <location>
        <begin position="155"/>
        <end position="176"/>
    </location>
</feature>
<dbReference type="PROSITE" id="PS50110">
    <property type="entry name" value="RESPONSE_REGULATORY"/>
    <property type="match status" value="1"/>
</dbReference>
<dbReference type="Pfam" id="PF03924">
    <property type="entry name" value="CHASE"/>
    <property type="match status" value="1"/>
</dbReference>
<keyword evidence="6" id="KW-0808">Transferase</keyword>
<evidence type="ECO:0000313" key="22">
    <source>
        <dbReference type="EMBL" id="AFY02472.1"/>
    </source>
</evidence>
<proteinExistence type="predicted"/>
<feature type="transmembrane region" description="Helical" evidence="18">
    <location>
        <begin position="441"/>
        <end position="463"/>
    </location>
</feature>
<evidence type="ECO:0000256" key="12">
    <source>
        <dbReference type="ARBA" id="ARBA00023012"/>
    </source>
</evidence>
<evidence type="ECO:0000256" key="6">
    <source>
        <dbReference type="ARBA" id="ARBA00022679"/>
    </source>
</evidence>
<dbReference type="CDD" id="cd17546">
    <property type="entry name" value="REC_hyHK_CKI1_RcsC-like"/>
    <property type="match status" value="1"/>
</dbReference>
<dbReference type="Gene3D" id="1.10.287.130">
    <property type="match status" value="1"/>
</dbReference>
<feature type="domain" description="Response regulatory" evidence="20">
    <location>
        <begin position="753"/>
        <end position="872"/>
    </location>
</feature>
<dbReference type="Proteomes" id="UP000010074">
    <property type="component" value="Chromosome"/>
</dbReference>
<evidence type="ECO:0000256" key="1">
    <source>
        <dbReference type="ARBA" id="ARBA00000085"/>
    </source>
</evidence>
<dbReference type="Gene3D" id="3.30.450.350">
    <property type="entry name" value="CHASE domain"/>
    <property type="match status" value="1"/>
</dbReference>
<dbReference type="InterPro" id="IPR007895">
    <property type="entry name" value="MASE1"/>
</dbReference>
<dbReference type="InterPro" id="IPR042240">
    <property type="entry name" value="CHASE_sf"/>
</dbReference>
<keyword evidence="9 22" id="KW-0418">Kinase</keyword>
<evidence type="ECO:0000256" key="13">
    <source>
        <dbReference type="ARBA" id="ARBA00023136"/>
    </source>
</evidence>
<dbReference type="InterPro" id="IPR005467">
    <property type="entry name" value="His_kinase_dom"/>
</dbReference>
<gene>
    <name evidence="22" type="primary">hik</name>
    <name evidence="22" type="ORF">Bdt_2791</name>
</gene>
<evidence type="ECO:0000256" key="15">
    <source>
        <dbReference type="ARBA" id="ARBA00068150"/>
    </source>
</evidence>
<dbReference type="SMART" id="SM00387">
    <property type="entry name" value="HATPase_c"/>
    <property type="match status" value="1"/>
</dbReference>
<evidence type="ECO:0000256" key="10">
    <source>
        <dbReference type="ARBA" id="ARBA00022840"/>
    </source>
</evidence>
<evidence type="ECO:0000256" key="16">
    <source>
        <dbReference type="PROSITE-ProRule" id="PRU00169"/>
    </source>
</evidence>
<organism evidence="22">
    <name type="scientific">Bdellovibrio bacteriovorus str. Tiberius</name>
    <dbReference type="NCBI Taxonomy" id="1069642"/>
    <lineage>
        <taxon>Bacteria</taxon>
        <taxon>Pseudomonadati</taxon>
        <taxon>Bdellovibrionota</taxon>
        <taxon>Bdellovibrionia</taxon>
        <taxon>Bdellovibrionales</taxon>
        <taxon>Pseudobdellovibrionaceae</taxon>
        <taxon>Bdellovibrio</taxon>
    </lineage>
</organism>
<keyword evidence="10" id="KW-0067">ATP-binding</keyword>
<keyword evidence="4" id="KW-1003">Cell membrane</keyword>
<evidence type="ECO:0000256" key="3">
    <source>
        <dbReference type="ARBA" id="ARBA00012438"/>
    </source>
</evidence>
<evidence type="ECO:0000256" key="17">
    <source>
        <dbReference type="SAM" id="MobiDB-lite"/>
    </source>
</evidence>
<dbReference type="InterPro" id="IPR011006">
    <property type="entry name" value="CheY-like_superfamily"/>
</dbReference>
<evidence type="ECO:0000256" key="11">
    <source>
        <dbReference type="ARBA" id="ARBA00022989"/>
    </source>
</evidence>
<comment type="catalytic activity">
    <reaction evidence="1">
        <text>ATP + protein L-histidine = ADP + protein N-phospho-L-histidine.</text>
        <dbReference type="EC" id="2.7.13.3"/>
    </reaction>
</comment>
<dbReference type="PANTHER" id="PTHR45339">
    <property type="entry name" value="HYBRID SIGNAL TRANSDUCTION HISTIDINE KINASE J"/>
    <property type="match status" value="1"/>
</dbReference>
<dbReference type="GO" id="GO:0000155">
    <property type="term" value="F:phosphorelay sensor kinase activity"/>
    <property type="evidence" value="ECO:0007669"/>
    <property type="project" value="InterPro"/>
</dbReference>
<evidence type="ECO:0000259" key="21">
    <source>
        <dbReference type="PROSITE" id="PS50839"/>
    </source>
</evidence>
<dbReference type="PROSITE" id="PS50839">
    <property type="entry name" value="CHASE"/>
    <property type="match status" value="1"/>
</dbReference>
<dbReference type="SUPFAM" id="SSF52172">
    <property type="entry name" value="CheY-like"/>
    <property type="match status" value="1"/>
</dbReference>
<feature type="domain" description="Histidine kinase" evidence="19">
    <location>
        <begin position="503"/>
        <end position="723"/>
    </location>
</feature>
<evidence type="ECO:0000256" key="9">
    <source>
        <dbReference type="ARBA" id="ARBA00022777"/>
    </source>
</evidence>
<dbReference type="SMART" id="SM01079">
    <property type="entry name" value="CHASE"/>
    <property type="match status" value="1"/>
</dbReference>
<dbReference type="FunFam" id="3.30.565.10:FF:000010">
    <property type="entry name" value="Sensor histidine kinase RcsC"/>
    <property type="match status" value="1"/>
</dbReference>
<keyword evidence="7 18" id="KW-0812">Transmembrane</keyword>
<dbReference type="SMART" id="SM00388">
    <property type="entry name" value="HisKA"/>
    <property type="match status" value="1"/>
</dbReference>
<dbReference type="InterPro" id="IPR006189">
    <property type="entry name" value="CHASE_dom"/>
</dbReference>
<dbReference type="SUPFAM" id="SSF47384">
    <property type="entry name" value="Homodimeric domain of signal transducing histidine kinase"/>
    <property type="match status" value="1"/>
</dbReference>
<dbReference type="CDD" id="cd16922">
    <property type="entry name" value="HATPase_EvgS-ArcB-TorS-like"/>
    <property type="match status" value="1"/>
</dbReference>
<dbReference type="RefSeq" id="WP_015091901.1">
    <property type="nucleotide sequence ID" value="NC_019567.1"/>
</dbReference>
<evidence type="ECO:0000259" key="20">
    <source>
        <dbReference type="PROSITE" id="PS50110"/>
    </source>
</evidence>
<dbReference type="InterPro" id="IPR004358">
    <property type="entry name" value="Sig_transdc_His_kin-like_C"/>
</dbReference>
<dbReference type="PANTHER" id="PTHR45339:SF1">
    <property type="entry name" value="HYBRID SIGNAL TRANSDUCTION HISTIDINE KINASE J"/>
    <property type="match status" value="1"/>
</dbReference>
<dbReference type="Pfam" id="PF05231">
    <property type="entry name" value="MASE1"/>
    <property type="match status" value="1"/>
</dbReference>
<evidence type="ECO:0000256" key="4">
    <source>
        <dbReference type="ARBA" id="ARBA00022475"/>
    </source>
</evidence>
<comment type="subcellular location">
    <subcellularLocation>
        <location evidence="2">Cell membrane</location>
        <topology evidence="2">Multi-pass membrane protein</topology>
    </subcellularLocation>
</comment>
<dbReference type="OrthoDB" id="5287897at2"/>
<feature type="transmembrane region" description="Helical" evidence="18">
    <location>
        <begin position="117"/>
        <end position="143"/>
    </location>
</feature>
<dbReference type="Pfam" id="PF02518">
    <property type="entry name" value="HATPase_c"/>
    <property type="match status" value="1"/>
</dbReference>
<keyword evidence="13 18" id="KW-0472">Membrane</keyword>
<dbReference type="KEGG" id="bbat:Bdt_2791"/>
<feature type="transmembrane region" description="Helical" evidence="18">
    <location>
        <begin position="44"/>
        <end position="68"/>
    </location>
</feature>
<dbReference type="FunFam" id="1.10.287.130:FF:000002">
    <property type="entry name" value="Two-component osmosensing histidine kinase"/>
    <property type="match status" value="1"/>
</dbReference>
<keyword evidence="12" id="KW-0902">Two-component regulatory system</keyword>
<dbReference type="InterPro" id="IPR003661">
    <property type="entry name" value="HisK_dim/P_dom"/>
</dbReference>
<evidence type="ECO:0000256" key="14">
    <source>
        <dbReference type="ARBA" id="ARBA00064003"/>
    </source>
</evidence>
<evidence type="ECO:0000259" key="19">
    <source>
        <dbReference type="PROSITE" id="PS50109"/>
    </source>
</evidence>
<dbReference type="Pfam" id="PF00072">
    <property type="entry name" value="Response_reg"/>
    <property type="match status" value="1"/>
</dbReference>
<dbReference type="SUPFAM" id="SSF55874">
    <property type="entry name" value="ATPase domain of HSP90 chaperone/DNA topoisomerase II/histidine kinase"/>
    <property type="match status" value="1"/>
</dbReference>
<name>K7ZGH2_BDEBC</name>
<evidence type="ECO:0000256" key="2">
    <source>
        <dbReference type="ARBA" id="ARBA00004651"/>
    </source>
</evidence>
<keyword evidence="8" id="KW-0547">Nucleotide-binding</keyword>